<name>A0A3P6GJX2_BRAOL</name>
<protein>
    <submittedName>
        <fullName evidence="1">Uncharacterized protein</fullName>
    </submittedName>
</protein>
<dbReference type="AlphaFoldDB" id="A0A3P6GJX2"/>
<dbReference type="EMBL" id="LR031880">
    <property type="protein sequence ID" value="VDD60031.1"/>
    <property type="molecule type" value="Genomic_DNA"/>
</dbReference>
<evidence type="ECO:0000313" key="1">
    <source>
        <dbReference type="EMBL" id="VDD60031.1"/>
    </source>
</evidence>
<organism evidence="1">
    <name type="scientific">Brassica oleracea</name>
    <name type="common">Wild cabbage</name>
    <dbReference type="NCBI Taxonomy" id="3712"/>
    <lineage>
        <taxon>Eukaryota</taxon>
        <taxon>Viridiplantae</taxon>
        <taxon>Streptophyta</taxon>
        <taxon>Embryophyta</taxon>
        <taxon>Tracheophyta</taxon>
        <taxon>Spermatophyta</taxon>
        <taxon>Magnoliopsida</taxon>
        <taxon>eudicotyledons</taxon>
        <taxon>Gunneridae</taxon>
        <taxon>Pentapetalae</taxon>
        <taxon>rosids</taxon>
        <taxon>malvids</taxon>
        <taxon>Brassicales</taxon>
        <taxon>Brassicaceae</taxon>
        <taxon>Brassiceae</taxon>
        <taxon>Brassica</taxon>
    </lineage>
</organism>
<proteinExistence type="predicted"/>
<gene>
    <name evidence="1" type="ORF">BOLC6T35484H</name>
</gene>
<sequence>GSTSGSTGIEFRVLLGFCEFLRVLNIGFFTKPNPIFFLGCRVYRFNRGSGSGFETLLLTIKQCFLANKDNDRRTITILGHHYRAS</sequence>
<feature type="non-terminal residue" evidence="1">
    <location>
        <position position="1"/>
    </location>
</feature>
<reference evidence="1" key="1">
    <citation type="submission" date="2018-11" db="EMBL/GenBank/DDBJ databases">
        <authorList>
            <consortium name="Genoscope - CEA"/>
            <person name="William W."/>
        </authorList>
    </citation>
    <scope>NUCLEOTIDE SEQUENCE</scope>
</reference>
<accession>A0A3P6GJX2</accession>